<accession>A0A553PDN9</accession>
<gene>
    <name evidence="1" type="ORF">TCAL_15589</name>
</gene>
<protein>
    <submittedName>
        <fullName evidence="1">Uncharacterized protein</fullName>
    </submittedName>
</protein>
<evidence type="ECO:0000313" key="1">
    <source>
        <dbReference type="EMBL" id="TRY75791.1"/>
    </source>
</evidence>
<evidence type="ECO:0000313" key="2">
    <source>
        <dbReference type="Proteomes" id="UP000318571"/>
    </source>
</evidence>
<comment type="caution">
    <text evidence="1">The sequence shown here is derived from an EMBL/GenBank/DDBJ whole genome shotgun (WGS) entry which is preliminary data.</text>
</comment>
<organism evidence="1 2">
    <name type="scientific">Tigriopus californicus</name>
    <name type="common">Marine copepod</name>
    <dbReference type="NCBI Taxonomy" id="6832"/>
    <lineage>
        <taxon>Eukaryota</taxon>
        <taxon>Metazoa</taxon>
        <taxon>Ecdysozoa</taxon>
        <taxon>Arthropoda</taxon>
        <taxon>Crustacea</taxon>
        <taxon>Multicrustacea</taxon>
        <taxon>Hexanauplia</taxon>
        <taxon>Copepoda</taxon>
        <taxon>Harpacticoida</taxon>
        <taxon>Harpacticidae</taxon>
        <taxon>Tigriopus</taxon>
    </lineage>
</organism>
<name>A0A553PDN9_TIGCA</name>
<proteinExistence type="predicted"/>
<reference evidence="1 2" key="1">
    <citation type="journal article" date="2018" name="Nat. Ecol. Evol.">
        <title>Genomic signatures of mitonuclear coevolution across populations of Tigriopus californicus.</title>
        <authorList>
            <person name="Barreto F.S."/>
            <person name="Watson E.T."/>
            <person name="Lima T.G."/>
            <person name="Willett C.S."/>
            <person name="Edmands S."/>
            <person name="Li W."/>
            <person name="Burton R.S."/>
        </authorList>
    </citation>
    <scope>NUCLEOTIDE SEQUENCE [LARGE SCALE GENOMIC DNA]</scope>
    <source>
        <strain evidence="1 2">San Diego</strain>
    </source>
</reference>
<sequence>MVCDCYHLTGYHCGGRCSACTHHPHWASSHAHCLAPTPHYHPPHHLHCSDGPYHGAPCHPHVHAHHKPCSCYRAALECQKQAAISNYRSMEKYHREISDSYRHMVEDVKRHHSF</sequence>
<dbReference type="EMBL" id="VCGU01000005">
    <property type="protein sequence ID" value="TRY75791.1"/>
    <property type="molecule type" value="Genomic_DNA"/>
</dbReference>
<dbReference type="Proteomes" id="UP000318571">
    <property type="component" value="Chromosome 2"/>
</dbReference>
<dbReference type="AlphaFoldDB" id="A0A553PDN9"/>
<keyword evidence="2" id="KW-1185">Reference proteome</keyword>